<evidence type="ECO:0000313" key="3">
    <source>
        <dbReference type="Proteomes" id="UP000193719"/>
    </source>
</evidence>
<sequence length="669" mass="76743">MPGQFIKFNNITLTNSNTLINGKNINIDILNSKFSNIFSKKSIPIITDAKYSFINILNTTFSDLNLISELIDGESKYTLDNIKFSNITTNSKFLLHFMYNDIFINNIEVENISCIGEAGNTSFILFDSGEKNCILTIKNSIMKNNYSNGSFIRIVGDSTKLFIENTIFHEIESYGSIIENQSKLTKLSISDLKFTKNTNRNKFGCGILYLCNDVDISIISSEFNNNISKNNGGAICLYDLKKLLLNLNSNVFSDNQAMNGGALYIKDNSDFNVTNENFYFTMNNNSFNNNIAENFGGAVVTEFKNKYNNVIIKNNIFIHNKAGIMGGGLFSHNLYNKSFFINNIDINDDKNYNLIGNTGSFSNGHCELNNFRIFSNPNRYYLNIWVENNGNNNNIEIKNNEIEIEILGCDENQIKMYDKDGILYCENAICKDNCPIDISANCIPYYNERYNNIDKNICSCLPGWTGNNLQNSDNLKSILLSSQSVSICNTNYMNSNNNTKNILELESLYSDNISINKENNKNIEIMLNRNGYLDSYNNRISNLKNKKENNVNIISRIANIHSIYIKILIIYPLYVISIFFFVFYYMIYNNKNDDVTIVQNKDGYWNYKCNLEKTDFTYNIIHFIIIILLINSINKTIYYEWIFKITSYIVFSLYIAISIGPLINVINYI</sequence>
<dbReference type="OrthoDB" id="10550587at2759"/>
<feature type="transmembrane region" description="Helical" evidence="1">
    <location>
        <begin position="645"/>
        <end position="666"/>
    </location>
</feature>
<dbReference type="AlphaFoldDB" id="A0A1Y1VH08"/>
<dbReference type="Proteomes" id="UP000193719">
    <property type="component" value="Unassembled WGS sequence"/>
</dbReference>
<keyword evidence="1" id="KW-1133">Transmembrane helix</keyword>
<organism evidence="2 3">
    <name type="scientific">Piromyces finnis</name>
    <dbReference type="NCBI Taxonomy" id="1754191"/>
    <lineage>
        <taxon>Eukaryota</taxon>
        <taxon>Fungi</taxon>
        <taxon>Fungi incertae sedis</taxon>
        <taxon>Chytridiomycota</taxon>
        <taxon>Chytridiomycota incertae sedis</taxon>
        <taxon>Neocallimastigomycetes</taxon>
        <taxon>Neocallimastigales</taxon>
        <taxon>Neocallimastigaceae</taxon>
        <taxon>Piromyces</taxon>
    </lineage>
</organism>
<gene>
    <name evidence="2" type="ORF">BCR36DRAFT_280564</name>
</gene>
<keyword evidence="1" id="KW-0472">Membrane</keyword>
<name>A0A1Y1VH08_9FUNG</name>
<reference evidence="2 3" key="2">
    <citation type="submission" date="2016-08" db="EMBL/GenBank/DDBJ databases">
        <title>Pervasive Adenine N6-methylation of Active Genes in Fungi.</title>
        <authorList>
            <consortium name="DOE Joint Genome Institute"/>
            <person name="Mondo S.J."/>
            <person name="Dannebaum R.O."/>
            <person name="Kuo R.C."/>
            <person name="Labutti K."/>
            <person name="Haridas S."/>
            <person name="Kuo A."/>
            <person name="Salamov A."/>
            <person name="Ahrendt S.R."/>
            <person name="Lipzen A."/>
            <person name="Sullivan W."/>
            <person name="Andreopoulos W.B."/>
            <person name="Clum A."/>
            <person name="Lindquist E."/>
            <person name="Daum C."/>
            <person name="Ramamoorthy G.K."/>
            <person name="Gryganskyi A."/>
            <person name="Culley D."/>
            <person name="Magnuson J.K."/>
            <person name="James T.Y."/>
            <person name="O'Malley M.A."/>
            <person name="Stajich J.E."/>
            <person name="Spatafora J.W."/>
            <person name="Visel A."/>
            <person name="Grigoriev I.V."/>
        </authorList>
    </citation>
    <scope>NUCLEOTIDE SEQUENCE [LARGE SCALE GENOMIC DNA]</scope>
    <source>
        <strain evidence="3">finn</strain>
    </source>
</reference>
<evidence type="ECO:0000313" key="2">
    <source>
        <dbReference type="EMBL" id="ORX56015.1"/>
    </source>
</evidence>
<protein>
    <submittedName>
        <fullName evidence="2">Uncharacterized protein</fullName>
    </submittedName>
</protein>
<proteinExistence type="predicted"/>
<reference evidence="2 3" key="1">
    <citation type="submission" date="2016-08" db="EMBL/GenBank/DDBJ databases">
        <title>Genomes of anaerobic fungi encode conserved fungal cellulosomes for biomass hydrolysis.</title>
        <authorList>
            <consortium name="DOE Joint Genome Institute"/>
            <person name="Haitjema C.H."/>
            <person name="Gilmore S.P."/>
            <person name="Henske J.K."/>
            <person name="Solomon K.V."/>
            <person name="De Groot R."/>
            <person name="Kuo A."/>
            <person name="Mondo S.J."/>
            <person name="Salamov A.A."/>
            <person name="Labutti K."/>
            <person name="Zhao Z."/>
            <person name="Chiniquy J."/>
            <person name="Barry K."/>
            <person name="Brewer H.M."/>
            <person name="Purvine S.O."/>
            <person name="Wright A.T."/>
            <person name="Boxma B."/>
            <person name="Van Alen T."/>
            <person name="Hackstein J.H."/>
            <person name="Baker S.E."/>
            <person name="Grigoriev I.V."/>
            <person name="O'Malley M.A."/>
        </authorList>
    </citation>
    <scope>NUCLEOTIDE SEQUENCE [LARGE SCALE GENOMIC DNA]</scope>
    <source>
        <strain evidence="3">finn</strain>
    </source>
</reference>
<accession>A0A1Y1VH08</accession>
<feature type="transmembrane region" description="Helical" evidence="1">
    <location>
        <begin position="563"/>
        <end position="587"/>
    </location>
</feature>
<evidence type="ECO:0000256" key="1">
    <source>
        <dbReference type="SAM" id="Phobius"/>
    </source>
</evidence>
<feature type="transmembrane region" description="Helical" evidence="1">
    <location>
        <begin position="616"/>
        <end position="633"/>
    </location>
</feature>
<keyword evidence="3" id="KW-1185">Reference proteome</keyword>
<dbReference type="EMBL" id="MCFH01000008">
    <property type="protein sequence ID" value="ORX56015.1"/>
    <property type="molecule type" value="Genomic_DNA"/>
</dbReference>
<keyword evidence="1" id="KW-0812">Transmembrane</keyword>
<comment type="caution">
    <text evidence="2">The sequence shown here is derived from an EMBL/GenBank/DDBJ whole genome shotgun (WGS) entry which is preliminary data.</text>
</comment>